<dbReference type="OrthoDB" id="529367at2759"/>
<evidence type="ECO:0000256" key="1">
    <source>
        <dbReference type="ARBA" id="ARBA00004141"/>
    </source>
</evidence>
<evidence type="ECO:0000256" key="4">
    <source>
        <dbReference type="ARBA" id="ARBA00023136"/>
    </source>
</evidence>
<feature type="region of interest" description="Disordered" evidence="6">
    <location>
        <begin position="1"/>
        <end position="50"/>
    </location>
</feature>
<feature type="transmembrane region" description="Helical" evidence="7">
    <location>
        <begin position="184"/>
        <end position="208"/>
    </location>
</feature>
<reference evidence="8 9" key="1">
    <citation type="submission" date="2020-10" db="EMBL/GenBank/DDBJ databases">
        <title>The Coptis chinensis genome and diversification of protoberbering-type alkaloids.</title>
        <authorList>
            <person name="Wang B."/>
            <person name="Shu S."/>
            <person name="Song C."/>
            <person name="Liu Y."/>
        </authorList>
    </citation>
    <scope>NUCLEOTIDE SEQUENCE [LARGE SCALE GENOMIC DNA]</scope>
    <source>
        <strain evidence="8">HL-2020</strain>
        <tissue evidence="8">Leaf</tissue>
    </source>
</reference>
<feature type="compositionally biased region" description="Basic and acidic residues" evidence="6">
    <location>
        <begin position="16"/>
        <end position="34"/>
    </location>
</feature>
<feature type="transmembrane region" description="Helical" evidence="7">
    <location>
        <begin position="309"/>
        <end position="330"/>
    </location>
</feature>
<accession>A0A835M5P6</accession>
<name>A0A835M5P6_9MAGN</name>
<dbReference type="PANTHER" id="PTHR20855:SF115">
    <property type="entry name" value="HEPTAHELICAL TRANSMEMBRANE PROTEIN 1"/>
    <property type="match status" value="1"/>
</dbReference>
<dbReference type="AlphaFoldDB" id="A0A835M5P6"/>
<feature type="transmembrane region" description="Helical" evidence="7">
    <location>
        <begin position="247"/>
        <end position="269"/>
    </location>
</feature>
<feature type="binding site" evidence="5">
    <location>
        <position position="349"/>
    </location>
    <ligand>
        <name>Zn(2+)</name>
        <dbReference type="ChEBI" id="CHEBI:29105"/>
    </ligand>
</feature>
<evidence type="ECO:0000256" key="5">
    <source>
        <dbReference type="PIRSR" id="PIRSR604254-1"/>
    </source>
</evidence>
<dbReference type="GO" id="GO:0016020">
    <property type="term" value="C:membrane"/>
    <property type="evidence" value="ECO:0007669"/>
    <property type="project" value="UniProtKB-SubCell"/>
</dbReference>
<proteinExistence type="predicted"/>
<dbReference type="GO" id="GO:0009744">
    <property type="term" value="P:response to sucrose"/>
    <property type="evidence" value="ECO:0007669"/>
    <property type="project" value="UniProtKB-ARBA"/>
</dbReference>
<keyword evidence="5" id="KW-0862">Zinc</keyword>
<feature type="transmembrane region" description="Helical" evidence="7">
    <location>
        <begin position="220"/>
        <end position="241"/>
    </location>
</feature>
<keyword evidence="2 7" id="KW-0812">Transmembrane</keyword>
<keyword evidence="5" id="KW-0479">Metal-binding</keyword>
<dbReference type="Proteomes" id="UP000631114">
    <property type="component" value="Unassembled WGS sequence"/>
</dbReference>
<protein>
    <submittedName>
        <fullName evidence="8">Uncharacterized protein</fullName>
    </submittedName>
</protein>
<dbReference type="InterPro" id="IPR004254">
    <property type="entry name" value="AdipoR/HlyIII-related"/>
</dbReference>
<feature type="transmembrane region" description="Helical" evidence="7">
    <location>
        <begin position="351"/>
        <end position="371"/>
    </location>
</feature>
<feature type="transmembrane region" description="Helical" evidence="7">
    <location>
        <begin position="281"/>
        <end position="303"/>
    </location>
</feature>
<evidence type="ECO:0000256" key="3">
    <source>
        <dbReference type="ARBA" id="ARBA00022989"/>
    </source>
</evidence>
<evidence type="ECO:0000256" key="6">
    <source>
        <dbReference type="SAM" id="MobiDB-lite"/>
    </source>
</evidence>
<organism evidence="8 9">
    <name type="scientific">Coptis chinensis</name>
    <dbReference type="NCBI Taxonomy" id="261450"/>
    <lineage>
        <taxon>Eukaryota</taxon>
        <taxon>Viridiplantae</taxon>
        <taxon>Streptophyta</taxon>
        <taxon>Embryophyta</taxon>
        <taxon>Tracheophyta</taxon>
        <taxon>Spermatophyta</taxon>
        <taxon>Magnoliopsida</taxon>
        <taxon>Ranunculales</taxon>
        <taxon>Ranunculaceae</taxon>
        <taxon>Coptidoideae</taxon>
        <taxon>Coptis</taxon>
    </lineage>
</organism>
<dbReference type="GO" id="GO:0046872">
    <property type="term" value="F:metal ion binding"/>
    <property type="evidence" value="ECO:0007669"/>
    <property type="project" value="UniProtKB-KW"/>
</dbReference>
<dbReference type="Pfam" id="PF03006">
    <property type="entry name" value="HlyIII"/>
    <property type="match status" value="1"/>
</dbReference>
<dbReference type="GO" id="GO:0009725">
    <property type="term" value="P:response to hormone"/>
    <property type="evidence" value="ECO:0007669"/>
    <property type="project" value="TreeGrafter"/>
</dbReference>
<dbReference type="PANTHER" id="PTHR20855">
    <property type="entry name" value="ADIPOR/PROGESTIN RECEPTOR-RELATED"/>
    <property type="match status" value="1"/>
</dbReference>
<comment type="subcellular location">
    <subcellularLocation>
        <location evidence="1">Membrane</location>
        <topology evidence="1">Multi-pass membrane protein</topology>
    </subcellularLocation>
</comment>
<comment type="caution">
    <text evidence="8">The sequence shown here is derived from an EMBL/GenBank/DDBJ whole genome shotgun (WGS) entry which is preliminary data.</text>
</comment>
<keyword evidence="4 7" id="KW-0472">Membrane</keyword>
<keyword evidence="9" id="KW-1185">Reference proteome</keyword>
<evidence type="ECO:0000313" key="8">
    <source>
        <dbReference type="EMBL" id="KAF9617362.1"/>
    </source>
</evidence>
<sequence>MSSPSDQIVWKRSKAGQKEMMKETNNHHLHDHHYSSSKCKTEKKKASEATKRHSELVSYRALPEYMKDNEYILDYYRANWPLKAALYSLFRWHNETINVWTIYGVRMVDGNEFDAFTTNLGSPKQIYQVCVDSSLQRSFSVAQAMNVSHNSEDLYLATAALINLTERTPTEMLATASDMLASRWPFFVFLGGSMFCLLTSSTCHLFCCHSHHLNLLLLRFDYAGIAVMIVTSFFPPIFYIFQCNPVWQVVYLTGITTIGIFTVITLLTPSHSSKECRPFRALLFFLMGFSGIVPAIHALIVNWSEPRRFIALAYESAMALSYAVGTLFYVSRIPERWKPGLFDLAGHSHQIFHIFVILGALAHYGAALLFIDWRDTVGCSL</sequence>
<evidence type="ECO:0000256" key="2">
    <source>
        <dbReference type="ARBA" id="ARBA00022692"/>
    </source>
</evidence>
<dbReference type="GO" id="GO:0038023">
    <property type="term" value="F:signaling receptor activity"/>
    <property type="evidence" value="ECO:0007669"/>
    <property type="project" value="TreeGrafter"/>
</dbReference>
<keyword evidence="3 7" id="KW-1133">Transmembrane helix</keyword>
<feature type="binding site" evidence="5">
    <location>
        <position position="353"/>
    </location>
    <ligand>
        <name>Zn(2+)</name>
        <dbReference type="ChEBI" id="CHEBI:29105"/>
    </ligand>
</feature>
<dbReference type="EMBL" id="JADFTS010000003">
    <property type="protein sequence ID" value="KAF9617362.1"/>
    <property type="molecule type" value="Genomic_DNA"/>
</dbReference>
<evidence type="ECO:0000256" key="7">
    <source>
        <dbReference type="SAM" id="Phobius"/>
    </source>
</evidence>
<evidence type="ECO:0000313" key="9">
    <source>
        <dbReference type="Proteomes" id="UP000631114"/>
    </source>
</evidence>
<feature type="binding site" evidence="5">
    <location>
        <position position="204"/>
    </location>
    <ligand>
        <name>Zn(2+)</name>
        <dbReference type="ChEBI" id="CHEBI:29105"/>
    </ligand>
</feature>
<gene>
    <name evidence="8" type="ORF">IFM89_036283</name>
</gene>